<evidence type="ECO:0000313" key="11">
    <source>
        <dbReference type="Proteomes" id="UP000585721"/>
    </source>
</evidence>
<feature type="transmembrane region" description="Helical" evidence="8">
    <location>
        <begin position="69"/>
        <end position="88"/>
    </location>
</feature>
<dbReference type="InterPro" id="IPR036259">
    <property type="entry name" value="MFS_trans_sf"/>
</dbReference>
<evidence type="ECO:0000259" key="9">
    <source>
        <dbReference type="PROSITE" id="PS50850"/>
    </source>
</evidence>
<comment type="subcellular location">
    <subcellularLocation>
        <location evidence="8">Cell inner membrane</location>
        <topology evidence="8">Multi-pass membrane protein</topology>
    </subcellularLocation>
    <subcellularLocation>
        <location evidence="1">Cell membrane</location>
        <topology evidence="1">Multi-pass membrane protein</topology>
    </subcellularLocation>
</comment>
<reference evidence="10 11" key="1">
    <citation type="submission" date="2020-08" db="EMBL/GenBank/DDBJ databases">
        <title>Genomic Encyclopedia of Type Strains, Phase IV (KMG-IV): sequencing the most valuable type-strain genomes for metagenomic binning, comparative biology and taxonomic classification.</title>
        <authorList>
            <person name="Goeker M."/>
        </authorList>
    </citation>
    <scope>NUCLEOTIDE SEQUENCE [LARGE SCALE GENOMIC DNA]</scope>
    <source>
        <strain evidence="10 11">DSM 22975</strain>
    </source>
</reference>
<keyword evidence="3 8" id="KW-0813">Transport</keyword>
<name>A0A841GBX0_9GAMM</name>
<evidence type="ECO:0000256" key="6">
    <source>
        <dbReference type="ARBA" id="ARBA00022989"/>
    </source>
</evidence>
<gene>
    <name evidence="10" type="ORF">HNR75_002583</name>
</gene>
<feature type="transmembrane region" description="Helical" evidence="8">
    <location>
        <begin position="270"/>
        <end position="288"/>
    </location>
</feature>
<organism evidence="10 11">
    <name type="scientific">Tolumonas osonensis</name>
    <dbReference type="NCBI Taxonomy" id="675874"/>
    <lineage>
        <taxon>Bacteria</taxon>
        <taxon>Pseudomonadati</taxon>
        <taxon>Pseudomonadota</taxon>
        <taxon>Gammaproteobacteria</taxon>
        <taxon>Aeromonadales</taxon>
        <taxon>Aeromonadaceae</taxon>
        <taxon>Tolumonas</taxon>
    </lineage>
</organism>
<comment type="caution">
    <text evidence="8">Lacks conserved residue(s) required for the propagation of feature annotation.</text>
</comment>
<feature type="transmembrane region" description="Helical" evidence="8">
    <location>
        <begin position="94"/>
        <end position="115"/>
    </location>
</feature>
<dbReference type="InterPro" id="IPR011701">
    <property type="entry name" value="MFS"/>
</dbReference>
<dbReference type="Gene3D" id="1.20.1720.10">
    <property type="entry name" value="Multidrug resistance protein D"/>
    <property type="match status" value="1"/>
</dbReference>
<feature type="transmembrane region" description="Helical" evidence="8">
    <location>
        <begin position="41"/>
        <end position="57"/>
    </location>
</feature>
<dbReference type="Proteomes" id="UP000585721">
    <property type="component" value="Unassembled WGS sequence"/>
</dbReference>
<dbReference type="PROSITE" id="PS50850">
    <property type="entry name" value="MFS"/>
    <property type="match status" value="1"/>
</dbReference>
<feature type="transmembrane region" description="Helical" evidence="8">
    <location>
        <begin position="240"/>
        <end position="258"/>
    </location>
</feature>
<dbReference type="InterPro" id="IPR020846">
    <property type="entry name" value="MFS_dom"/>
</dbReference>
<dbReference type="GO" id="GO:0042910">
    <property type="term" value="F:xenobiotic transmembrane transporter activity"/>
    <property type="evidence" value="ECO:0007669"/>
    <property type="project" value="InterPro"/>
</dbReference>
<keyword evidence="8" id="KW-0997">Cell inner membrane</keyword>
<dbReference type="EMBL" id="JACHGR010000009">
    <property type="protein sequence ID" value="MBB6056644.1"/>
    <property type="molecule type" value="Genomic_DNA"/>
</dbReference>
<evidence type="ECO:0000256" key="7">
    <source>
        <dbReference type="ARBA" id="ARBA00023136"/>
    </source>
</evidence>
<dbReference type="NCBIfam" id="TIGR00710">
    <property type="entry name" value="efflux_Bcr_CflA"/>
    <property type="match status" value="1"/>
</dbReference>
<dbReference type="Pfam" id="PF07690">
    <property type="entry name" value="MFS_1"/>
    <property type="match status" value="1"/>
</dbReference>
<evidence type="ECO:0000313" key="10">
    <source>
        <dbReference type="EMBL" id="MBB6056644.1"/>
    </source>
</evidence>
<comment type="similarity">
    <text evidence="2 8">Belongs to the major facilitator superfamily. Bcr/CmlA family.</text>
</comment>
<dbReference type="CDD" id="cd17320">
    <property type="entry name" value="MFS_MdfA_MDR_like"/>
    <property type="match status" value="1"/>
</dbReference>
<dbReference type="RefSeq" id="WP_188027369.1">
    <property type="nucleotide sequence ID" value="NZ_JACHGR010000009.1"/>
</dbReference>
<keyword evidence="11" id="KW-1185">Reference proteome</keyword>
<feature type="transmembrane region" description="Helical" evidence="8">
    <location>
        <begin position="294"/>
        <end position="313"/>
    </location>
</feature>
<proteinExistence type="inferred from homology"/>
<evidence type="ECO:0000256" key="1">
    <source>
        <dbReference type="ARBA" id="ARBA00004651"/>
    </source>
</evidence>
<feature type="transmembrane region" description="Helical" evidence="8">
    <location>
        <begin position="207"/>
        <end position="228"/>
    </location>
</feature>
<feature type="transmembrane region" description="Helical" evidence="8">
    <location>
        <begin position="156"/>
        <end position="176"/>
    </location>
</feature>
<protein>
    <recommendedName>
        <fullName evidence="8">Bcr/CflA family efflux transporter</fullName>
    </recommendedName>
</protein>
<keyword evidence="5 8" id="KW-0812">Transmembrane</keyword>
<accession>A0A841GBX0</accession>
<evidence type="ECO:0000256" key="3">
    <source>
        <dbReference type="ARBA" id="ARBA00022448"/>
    </source>
</evidence>
<dbReference type="PANTHER" id="PTHR42718">
    <property type="entry name" value="MAJOR FACILITATOR SUPERFAMILY MULTIDRUG TRANSPORTER MFSC"/>
    <property type="match status" value="1"/>
</dbReference>
<feature type="transmembrane region" description="Helical" evidence="8">
    <location>
        <begin position="353"/>
        <end position="373"/>
    </location>
</feature>
<comment type="caution">
    <text evidence="10">The sequence shown here is derived from an EMBL/GenBank/DDBJ whole genome shotgun (WGS) entry which is preliminary data.</text>
</comment>
<feature type="domain" description="Major facilitator superfamily (MFS) profile" evidence="9">
    <location>
        <begin position="1"/>
        <end position="377"/>
    </location>
</feature>
<dbReference type="AlphaFoldDB" id="A0A841GBX0"/>
<evidence type="ECO:0000256" key="8">
    <source>
        <dbReference type="RuleBase" id="RU365088"/>
    </source>
</evidence>
<keyword evidence="6 8" id="KW-1133">Transmembrane helix</keyword>
<dbReference type="PANTHER" id="PTHR42718:SF9">
    <property type="entry name" value="MAJOR FACILITATOR SUPERFAMILY MULTIDRUG TRANSPORTER MFSC"/>
    <property type="match status" value="1"/>
</dbReference>
<dbReference type="GO" id="GO:1990961">
    <property type="term" value="P:xenobiotic detoxification by transmembrane export across the plasma membrane"/>
    <property type="evidence" value="ECO:0007669"/>
    <property type="project" value="InterPro"/>
</dbReference>
<evidence type="ECO:0000256" key="2">
    <source>
        <dbReference type="ARBA" id="ARBA00006236"/>
    </source>
</evidence>
<dbReference type="InterPro" id="IPR004812">
    <property type="entry name" value="Efflux_drug-R_Bcr/CmlA"/>
</dbReference>
<feature type="transmembrane region" description="Helical" evidence="8">
    <location>
        <begin position="325"/>
        <end position="347"/>
    </location>
</feature>
<sequence length="380" mass="41703">MPSFVLILLLAGFPALATDMYLPALPMLQQMWHLSLAQTNFSLVIFFLTFSLFLLVYGPLADRFGRRPVLFAGLTIFIAGSLFCAMAQSITQLVIARFLQGCGAAAASSLSLTLSKDLYTGQQQKKAMAYIGVIVPLVPMLAPMLGSWVIEHLSWRIIFVSHVLLALASFIGTLLLKEPVIYRTQGGLTAVLRRYIVLCKNRPYRSLMLIFSITPLFFYSFLAASGSIYMHDFQLSSQQFGLLFGFNAISLMTGSFFCARLSARFSSLQILTWSLAGMFCAGTVMLLWHPTSLSFALTMFAVSFCMGISRPLCNHMVLEQVHSDIGAASSLLTFSSFILGAIGMQLVSLVPDAKIILIAVMAITGSAIPWLALRRLTLSH</sequence>
<feature type="transmembrane region" description="Helical" evidence="8">
    <location>
        <begin position="127"/>
        <end position="150"/>
    </location>
</feature>
<evidence type="ECO:0000256" key="4">
    <source>
        <dbReference type="ARBA" id="ARBA00022475"/>
    </source>
</evidence>
<keyword evidence="7 8" id="KW-0472">Membrane</keyword>
<dbReference type="SUPFAM" id="SSF103473">
    <property type="entry name" value="MFS general substrate transporter"/>
    <property type="match status" value="1"/>
</dbReference>
<keyword evidence="4" id="KW-1003">Cell membrane</keyword>
<evidence type="ECO:0000256" key="5">
    <source>
        <dbReference type="ARBA" id="ARBA00022692"/>
    </source>
</evidence>
<dbReference type="GO" id="GO:0005886">
    <property type="term" value="C:plasma membrane"/>
    <property type="evidence" value="ECO:0007669"/>
    <property type="project" value="UniProtKB-SubCell"/>
</dbReference>